<dbReference type="OrthoDB" id="9940603at2"/>
<name>A0A560EQC8_9PROT</name>
<dbReference type="EMBL" id="VITN01000030">
    <property type="protein sequence ID" value="TWB11546.1"/>
    <property type="molecule type" value="Genomic_DNA"/>
</dbReference>
<proteinExistence type="predicted"/>
<dbReference type="Proteomes" id="UP000319859">
    <property type="component" value="Unassembled WGS sequence"/>
</dbReference>
<feature type="region of interest" description="Disordered" evidence="1">
    <location>
        <begin position="39"/>
        <end position="62"/>
    </location>
</feature>
<evidence type="ECO:0000256" key="1">
    <source>
        <dbReference type="SAM" id="MobiDB-lite"/>
    </source>
</evidence>
<evidence type="ECO:0000313" key="3">
    <source>
        <dbReference type="Proteomes" id="UP000319859"/>
    </source>
</evidence>
<dbReference type="RefSeq" id="WP_145754071.1">
    <property type="nucleotide sequence ID" value="NZ_VITN01000030.1"/>
</dbReference>
<comment type="caution">
    <text evidence="2">The sequence shown here is derived from an EMBL/GenBank/DDBJ whole genome shotgun (WGS) entry which is preliminary data.</text>
</comment>
<sequence length="62" mass="6467">MTRLIISLTRRLNDRGLDLAVLVVVSAFLTLVALRAAPDATTDEAKAAPVSPAQLAEGQAGH</sequence>
<accession>A0A560EQC8</accession>
<evidence type="ECO:0000313" key="2">
    <source>
        <dbReference type="EMBL" id="TWB11546.1"/>
    </source>
</evidence>
<gene>
    <name evidence="2" type="ORF">FBZ89_13017</name>
</gene>
<organism evidence="2 3">
    <name type="scientific">Nitrospirillum amazonense</name>
    <dbReference type="NCBI Taxonomy" id="28077"/>
    <lineage>
        <taxon>Bacteria</taxon>
        <taxon>Pseudomonadati</taxon>
        <taxon>Pseudomonadota</taxon>
        <taxon>Alphaproteobacteria</taxon>
        <taxon>Rhodospirillales</taxon>
        <taxon>Azospirillaceae</taxon>
        <taxon>Nitrospirillum</taxon>
    </lineage>
</organism>
<dbReference type="AlphaFoldDB" id="A0A560EQC8"/>
<reference evidence="2 3" key="1">
    <citation type="submission" date="2019-06" db="EMBL/GenBank/DDBJ databases">
        <title>Genomic Encyclopedia of Type Strains, Phase IV (KMG-V): Genome sequencing to study the core and pangenomes of soil and plant-associated prokaryotes.</title>
        <authorList>
            <person name="Whitman W."/>
        </authorList>
    </citation>
    <scope>NUCLEOTIDE SEQUENCE [LARGE SCALE GENOMIC DNA]</scope>
    <source>
        <strain evidence="2 3">BR 11880</strain>
    </source>
</reference>
<protein>
    <submittedName>
        <fullName evidence="2">Uncharacterized protein</fullName>
    </submittedName>
</protein>